<feature type="compositionally biased region" description="Basic and acidic residues" evidence="8">
    <location>
        <begin position="213"/>
        <end position="226"/>
    </location>
</feature>
<keyword evidence="4" id="KW-0678">Repressor</keyword>
<feature type="compositionally biased region" description="Polar residues" evidence="8">
    <location>
        <begin position="199"/>
        <end position="212"/>
    </location>
</feature>
<sequence>MVLRKKEMMLNVCLKLGAFITRTTERSCRHINCCNEYMTKMILAPFGLEGRVTGREWSDAEPATARLLDAWRQLYPLEQACSALEVLWIITFIFGLLSIQLLLLHSIPGVDVDRLEHPVKRFKGEEKKLNEESAPSGDLYANEHYVRPPDCALMHDIKIEKQEPEDSKEYKNLFRSDGLCPTLKDLEQIFDNSDDANSGDETLQVSTPPDSNKSCEVRCVRAEELSKMFPTPPSMEPHAQASPGFSNKN</sequence>
<dbReference type="EMBL" id="FZQP02000404">
    <property type="protein sequence ID" value="VVC88867.1"/>
    <property type="molecule type" value="Genomic_DNA"/>
</dbReference>
<evidence type="ECO:0000256" key="8">
    <source>
        <dbReference type="SAM" id="MobiDB-lite"/>
    </source>
</evidence>
<dbReference type="AlphaFoldDB" id="A0A5E4PUS3"/>
<comment type="subcellular location">
    <subcellularLocation>
        <location evidence="1">Nucleus</location>
    </subcellularLocation>
</comment>
<evidence type="ECO:0000256" key="5">
    <source>
        <dbReference type="ARBA" id="ARBA00023015"/>
    </source>
</evidence>
<comment type="similarity">
    <text evidence="2">Belongs to the Mediator complex subunit 13 family.</text>
</comment>
<dbReference type="InterPro" id="IPR051139">
    <property type="entry name" value="Mediator_complx_sub13"/>
</dbReference>
<feature type="transmembrane region" description="Helical" evidence="9">
    <location>
        <begin position="86"/>
        <end position="107"/>
    </location>
</feature>
<dbReference type="PANTHER" id="PTHR48249">
    <property type="entry name" value="MEDIATOR OF RNA POLYMERASE II TRANSCRIPTION SUBUNIT 13"/>
    <property type="match status" value="1"/>
</dbReference>
<evidence type="ECO:0000313" key="11">
    <source>
        <dbReference type="Proteomes" id="UP000324832"/>
    </source>
</evidence>
<dbReference type="Proteomes" id="UP000324832">
    <property type="component" value="Unassembled WGS sequence"/>
</dbReference>
<keyword evidence="9" id="KW-1133">Transmembrane helix</keyword>
<evidence type="ECO:0000256" key="2">
    <source>
        <dbReference type="ARBA" id="ARBA00009354"/>
    </source>
</evidence>
<evidence type="ECO:0000256" key="9">
    <source>
        <dbReference type="SAM" id="Phobius"/>
    </source>
</evidence>
<dbReference type="PANTHER" id="PTHR48249:SF3">
    <property type="entry name" value="MEDIATOR OF RNA POLYMERASE II TRANSCRIPTION SUBUNIT 13"/>
    <property type="match status" value="1"/>
</dbReference>
<evidence type="ECO:0000313" key="10">
    <source>
        <dbReference type="EMBL" id="VVC88867.1"/>
    </source>
</evidence>
<keyword evidence="9" id="KW-0472">Membrane</keyword>
<evidence type="ECO:0000256" key="4">
    <source>
        <dbReference type="ARBA" id="ARBA00022491"/>
    </source>
</evidence>
<keyword evidence="5" id="KW-0805">Transcription regulation</keyword>
<keyword evidence="6" id="KW-0804">Transcription</keyword>
<evidence type="ECO:0000256" key="6">
    <source>
        <dbReference type="ARBA" id="ARBA00023163"/>
    </source>
</evidence>
<dbReference type="GO" id="GO:0045944">
    <property type="term" value="P:positive regulation of transcription by RNA polymerase II"/>
    <property type="evidence" value="ECO:0007669"/>
    <property type="project" value="TreeGrafter"/>
</dbReference>
<evidence type="ECO:0000256" key="1">
    <source>
        <dbReference type="ARBA" id="ARBA00004123"/>
    </source>
</evidence>
<proteinExistence type="inferred from homology"/>
<organism evidence="10 11">
    <name type="scientific">Leptidea sinapis</name>
    <dbReference type="NCBI Taxonomy" id="189913"/>
    <lineage>
        <taxon>Eukaryota</taxon>
        <taxon>Metazoa</taxon>
        <taxon>Ecdysozoa</taxon>
        <taxon>Arthropoda</taxon>
        <taxon>Hexapoda</taxon>
        <taxon>Insecta</taxon>
        <taxon>Pterygota</taxon>
        <taxon>Neoptera</taxon>
        <taxon>Endopterygota</taxon>
        <taxon>Lepidoptera</taxon>
        <taxon>Glossata</taxon>
        <taxon>Ditrysia</taxon>
        <taxon>Papilionoidea</taxon>
        <taxon>Pieridae</taxon>
        <taxon>Dismorphiinae</taxon>
        <taxon>Leptidea</taxon>
    </lineage>
</organism>
<feature type="region of interest" description="Disordered" evidence="8">
    <location>
        <begin position="191"/>
        <end position="249"/>
    </location>
</feature>
<keyword evidence="11" id="KW-1185">Reference proteome</keyword>
<keyword evidence="7" id="KW-0539">Nucleus</keyword>
<dbReference type="GO" id="GO:0016592">
    <property type="term" value="C:mediator complex"/>
    <property type="evidence" value="ECO:0007669"/>
    <property type="project" value="TreeGrafter"/>
</dbReference>
<protein>
    <recommendedName>
        <fullName evidence="3">Mediator of RNA polymerase II transcription subunit 13</fullName>
    </recommendedName>
</protein>
<gene>
    <name evidence="10" type="ORF">LSINAPIS_LOCUS2128</name>
</gene>
<keyword evidence="9" id="KW-0812">Transmembrane</keyword>
<dbReference type="GO" id="GO:0003713">
    <property type="term" value="F:transcription coactivator activity"/>
    <property type="evidence" value="ECO:0007669"/>
    <property type="project" value="TreeGrafter"/>
</dbReference>
<evidence type="ECO:0000256" key="3">
    <source>
        <dbReference type="ARBA" id="ARBA00019618"/>
    </source>
</evidence>
<reference evidence="10 11" key="1">
    <citation type="submission" date="2017-07" db="EMBL/GenBank/DDBJ databases">
        <authorList>
            <person name="Talla V."/>
            <person name="Backstrom N."/>
        </authorList>
    </citation>
    <scope>NUCLEOTIDE SEQUENCE [LARGE SCALE GENOMIC DNA]</scope>
</reference>
<name>A0A5E4PUS3_9NEOP</name>
<evidence type="ECO:0000256" key="7">
    <source>
        <dbReference type="ARBA" id="ARBA00023242"/>
    </source>
</evidence>
<accession>A0A5E4PUS3</accession>